<evidence type="ECO:0000313" key="2">
    <source>
        <dbReference type="Proteomes" id="UP001652660"/>
    </source>
</evidence>
<keyword evidence="1" id="KW-0472">Membrane</keyword>
<dbReference type="Pfam" id="PF14476">
    <property type="entry name" value="Chloroplast_duf"/>
    <property type="match status" value="1"/>
</dbReference>
<keyword evidence="1" id="KW-0812">Transmembrane</keyword>
<accession>A0A6P6U9X0</accession>
<keyword evidence="1" id="KW-1133">Transmembrane helix</keyword>
<reference evidence="3" key="2">
    <citation type="submission" date="2025-08" db="UniProtKB">
        <authorList>
            <consortium name="RefSeq"/>
        </authorList>
    </citation>
    <scope>IDENTIFICATION</scope>
    <source>
        <tissue evidence="3">Leaves</tissue>
    </source>
</reference>
<evidence type="ECO:0000313" key="3">
    <source>
        <dbReference type="RefSeq" id="XP_027087570.1"/>
    </source>
</evidence>
<gene>
    <name evidence="3" type="primary">LOC113709017</name>
</gene>
<protein>
    <submittedName>
        <fullName evidence="3">Probable F-box protein At4g22030</fullName>
    </submittedName>
</protein>
<dbReference type="GeneID" id="113709017"/>
<reference evidence="2" key="1">
    <citation type="journal article" date="2025" name="Foods">
        <title>Unveiling the Microbial Signatures of Arabica Coffee Cherries: Insights into Ripeness Specific Diversity, Functional Traits, and Implications for Quality and Safety.</title>
        <authorList>
            <consortium name="RefSeq"/>
            <person name="Tenea G.N."/>
            <person name="Cifuentes V."/>
            <person name="Reyes P."/>
            <person name="Cevallos-Vallejos M."/>
        </authorList>
    </citation>
    <scope>NUCLEOTIDE SEQUENCE [LARGE SCALE GENOMIC DNA]</scope>
</reference>
<feature type="transmembrane region" description="Helical" evidence="1">
    <location>
        <begin position="127"/>
        <end position="147"/>
    </location>
</feature>
<dbReference type="AlphaFoldDB" id="A0A6P6U9X0"/>
<organism evidence="2 3">
    <name type="scientific">Coffea arabica</name>
    <name type="common">Arabian coffee</name>
    <dbReference type="NCBI Taxonomy" id="13443"/>
    <lineage>
        <taxon>Eukaryota</taxon>
        <taxon>Viridiplantae</taxon>
        <taxon>Streptophyta</taxon>
        <taxon>Embryophyta</taxon>
        <taxon>Tracheophyta</taxon>
        <taxon>Spermatophyta</taxon>
        <taxon>Magnoliopsida</taxon>
        <taxon>eudicotyledons</taxon>
        <taxon>Gunneridae</taxon>
        <taxon>Pentapetalae</taxon>
        <taxon>asterids</taxon>
        <taxon>lamiids</taxon>
        <taxon>Gentianales</taxon>
        <taxon>Rubiaceae</taxon>
        <taxon>Ixoroideae</taxon>
        <taxon>Gardenieae complex</taxon>
        <taxon>Bertiereae - Coffeeae clade</taxon>
        <taxon>Coffeeae</taxon>
        <taxon>Coffea</taxon>
    </lineage>
</organism>
<name>A0A6P6U9X0_COFAR</name>
<feature type="transmembrane region" description="Helical" evidence="1">
    <location>
        <begin position="336"/>
        <end position="356"/>
    </location>
</feature>
<dbReference type="PANTHER" id="PTHR33358">
    <property type="entry name" value="F-BOX PROTEIN WITH A DOMAIN PROTEIN"/>
    <property type="match status" value="1"/>
</dbReference>
<feature type="transmembrane region" description="Helical" evidence="1">
    <location>
        <begin position="311"/>
        <end position="330"/>
    </location>
</feature>
<dbReference type="InterPro" id="IPR027949">
    <property type="entry name" value="Chloroplast_duf"/>
</dbReference>
<proteinExistence type="predicted"/>
<dbReference type="PANTHER" id="PTHR33358:SF12">
    <property type="entry name" value="F-BOX PROTEIN WITH A DOMAIN PROTEIN"/>
    <property type="match status" value="1"/>
</dbReference>
<evidence type="ECO:0000256" key="1">
    <source>
        <dbReference type="SAM" id="Phobius"/>
    </source>
</evidence>
<dbReference type="Proteomes" id="UP001652660">
    <property type="component" value="Chromosome 9c"/>
</dbReference>
<keyword evidence="2" id="KW-1185">Reference proteome</keyword>
<feature type="transmembrane region" description="Helical" evidence="1">
    <location>
        <begin position="159"/>
        <end position="178"/>
    </location>
</feature>
<sequence length="436" mass="47276">MASLQASAFIFHSTSPSPLFRLHQKRTVKAILNHVTQPGSSNGHNGQSGAAKLARDFMSLITATTHDQKHEASSNNNRKLNNIHADADGSDDTMIVMAKLYVIVEAVADRVVMHNNIGQQRENWNSLLLASINAITLAAVTMSAIAATSADGAGAPVTALKLSSTIMFVAATGMLSIMNKIQPSQLAEEQRNAARLFQQLHNQVQILINIGNPAENDVKETIEKVLAVDKAFPLPLLGVMLEKFPRMVAPAVWWLRQQPGQAEELTTKMECSNGWNVKLEKEMETILEVIRRKDKAEYLRLGGKALKLNKVLAISGPVLTGLAAIGSAFTGSPSHGFWAAMLGVVGGALASIVNTVEHGGQVGMLVEMYRTNAGFFQLMEQTIESNMMNKQENGELFEMKVALQLGRSLSDLRDLASSSSSSNGEEHVEEFACKLF</sequence>
<dbReference type="RefSeq" id="XP_027087570.1">
    <property type="nucleotide sequence ID" value="XM_027231769.2"/>
</dbReference>
<dbReference type="OrthoDB" id="1897643at2759"/>